<dbReference type="PANTHER" id="PTHR30595:SF6">
    <property type="entry name" value="SCHLAFEN ALBA-2 DOMAIN-CONTAINING PROTEIN"/>
    <property type="match status" value="1"/>
</dbReference>
<dbReference type="Gene3D" id="3.30.950.30">
    <property type="entry name" value="Schlafen, AAA domain"/>
    <property type="match status" value="1"/>
</dbReference>
<feature type="non-terminal residue" evidence="2">
    <location>
        <position position="64"/>
    </location>
</feature>
<organism evidence="2">
    <name type="scientific">marine sediment metagenome</name>
    <dbReference type="NCBI Taxonomy" id="412755"/>
    <lineage>
        <taxon>unclassified sequences</taxon>
        <taxon>metagenomes</taxon>
        <taxon>ecological metagenomes</taxon>
    </lineage>
</organism>
<dbReference type="InterPro" id="IPR038461">
    <property type="entry name" value="Schlafen_AlbA_2_dom_sf"/>
</dbReference>
<comment type="caution">
    <text evidence="2">The sequence shown here is derived from an EMBL/GenBank/DDBJ whole genome shotgun (WGS) entry which is preliminary data.</text>
</comment>
<evidence type="ECO:0000313" key="2">
    <source>
        <dbReference type="EMBL" id="GAH24240.1"/>
    </source>
</evidence>
<proteinExistence type="predicted"/>
<sequence length="64" mass="6931">MDIMLKEDILKLIKQRETEGIELKSSLSKLEEIAEAVSSFSNTKGGKILIGVSNTGRILGVKIG</sequence>
<name>X1EV98_9ZZZZ</name>
<dbReference type="InterPro" id="IPR007421">
    <property type="entry name" value="Schlafen_AlbA_2_dom"/>
</dbReference>
<feature type="domain" description="Schlafen AlbA-2" evidence="1">
    <location>
        <begin position="17"/>
        <end position="61"/>
    </location>
</feature>
<evidence type="ECO:0000259" key="1">
    <source>
        <dbReference type="Pfam" id="PF04326"/>
    </source>
</evidence>
<reference evidence="2" key="1">
    <citation type="journal article" date="2014" name="Front. Microbiol.">
        <title>High frequency of phylogenetically diverse reductive dehalogenase-homologous genes in deep subseafloor sedimentary metagenomes.</title>
        <authorList>
            <person name="Kawai M."/>
            <person name="Futagami T."/>
            <person name="Toyoda A."/>
            <person name="Takaki Y."/>
            <person name="Nishi S."/>
            <person name="Hori S."/>
            <person name="Arai W."/>
            <person name="Tsubouchi T."/>
            <person name="Morono Y."/>
            <person name="Uchiyama I."/>
            <person name="Ito T."/>
            <person name="Fujiyama A."/>
            <person name="Inagaki F."/>
            <person name="Takami H."/>
        </authorList>
    </citation>
    <scope>NUCLEOTIDE SEQUENCE</scope>
    <source>
        <strain evidence="2">Expedition CK06-06</strain>
    </source>
</reference>
<accession>X1EV98</accession>
<dbReference type="Pfam" id="PF04326">
    <property type="entry name" value="SLFN_AlbA_2"/>
    <property type="match status" value="1"/>
</dbReference>
<dbReference type="PANTHER" id="PTHR30595">
    <property type="entry name" value="GLPR-RELATED TRANSCRIPTIONAL REPRESSOR"/>
    <property type="match status" value="1"/>
</dbReference>
<gene>
    <name evidence="2" type="ORF">S03H2_07524</name>
</gene>
<protein>
    <recommendedName>
        <fullName evidence="1">Schlafen AlbA-2 domain-containing protein</fullName>
    </recommendedName>
</protein>
<dbReference type="EMBL" id="BARU01003485">
    <property type="protein sequence ID" value="GAH24240.1"/>
    <property type="molecule type" value="Genomic_DNA"/>
</dbReference>
<dbReference type="AlphaFoldDB" id="X1EV98"/>